<dbReference type="PROSITE" id="PS00061">
    <property type="entry name" value="ADH_SHORT"/>
    <property type="match status" value="1"/>
</dbReference>
<comment type="similarity">
    <text evidence="1 4">Belongs to the short-chain dehydrogenases/reductases (SDR) family.</text>
</comment>
<gene>
    <name evidence="5" type="ORF">PENVUL_c001G03103</name>
</gene>
<evidence type="ECO:0000256" key="3">
    <source>
        <dbReference type="ARBA" id="ARBA00023002"/>
    </source>
</evidence>
<evidence type="ECO:0000313" key="5">
    <source>
        <dbReference type="EMBL" id="OQE12166.1"/>
    </source>
</evidence>
<dbReference type="AlphaFoldDB" id="A0A1V6SE09"/>
<dbReference type="SUPFAM" id="SSF51735">
    <property type="entry name" value="NAD(P)-binding Rossmann-fold domains"/>
    <property type="match status" value="1"/>
</dbReference>
<dbReference type="EMBL" id="MDYP01000001">
    <property type="protein sequence ID" value="OQE12166.1"/>
    <property type="molecule type" value="Genomic_DNA"/>
</dbReference>
<dbReference type="InterPro" id="IPR002347">
    <property type="entry name" value="SDR_fam"/>
</dbReference>
<sequence>MASKWSWSSTGNEVVDEYPGQIKGRTFLITGPSDGGIGAETALCLASQSPSTIILAGRDRAKIQPVIDRITHINPEVNTIFITLDLSDQASVRAAAAEVKNQVDHIDVLINNAAIMACPYSLTKDNLEVQFGTNFLGPFLFTGLLLPKLRAAGLGSRIVNVSSSAHRFEGIRFHDIDFENGRAYDTWKAYGQSKTALILMAIHMASKVPSNEIATFSVHPGSIASNLQRHVDSESISDARVKSQNITDYEVTDRKTLQQGCATTLIAALDPRLKKFSGSYLSDGQLKQQADHARGADNAEKLWHLGEEILGQRFAIN</sequence>
<evidence type="ECO:0008006" key="7">
    <source>
        <dbReference type="Google" id="ProtNLM"/>
    </source>
</evidence>
<keyword evidence="3" id="KW-0560">Oxidoreductase</keyword>
<dbReference type="InterPro" id="IPR020904">
    <property type="entry name" value="Sc_DH/Rdtase_CS"/>
</dbReference>
<dbReference type="InterPro" id="IPR036291">
    <property type="entry name" value="NAD(P)-bd_dom_sf"/>
</dbReference>
<organism evidence="5 6">
    <name type="scientific">Penicillium vulpinum</name>
    <dbReference type="NCBI Taxonomy" id="29845"/>
    <lineage>
        <taxon>Eukaryota</taxon>
        <taxon>Fungi</taxon>
        <taxon>Dikarya</taxon>
        <taxon>Ascomycota</taxon>
        <taxon>Pezizomycotina</taxon>
        <taxon>Eurotiomycetes</taxon>
        <taxon>Eurotiomycetidae</taxon>
        <taxon>Eurotiales</taxon>
        <taxon>Aspergillaceae</taxon>
        <taxon>Penicillium</taxon>
    </lineage>
</organism>
<dbReference type="PANTHER" id="PTHR24320:SF283">
    <property type="entry name" value="RETINOL DEHYDROGENASE 11"/>
    <property type="match status" value="1"/>
</dbReference>
<dbReference type="STRING" id="29845.A0A1V6SE09"/>
<evidence type="ECO:0000256" key="4">
    <source>
        <dbReference type="RuleBase" id="RU000363"/>
    </source>
</evidence>
<evidence type="ECO:0000313" key="6">
    <source>
        <dbReference type="Proteomes" id="UP000191518"/>
    </source>
</evidence>
<reference evidence="6" key="1">
    <citation type="journal article" date="2017" name="Nat. Microbiol.">
        <title>Global analysis of biosynthetic gene clusters reveals vast potential of secondary metabolite production in Penicillium species.</title>
        <authorList>
            <person name="Nielsen J.C."/>
            <person name="Grijseels S."/>
            <person name="Prigent S."/>
            <person name="Ji B."/>
            <person name="Dainat J."/>
            <person name="Nielsen K.F."/>
            <person name="Frisvad J.C."/>
            <person name="Workman M."/>
            <person name="Nielsen J."/>
        </authorList>
    </citation>
    <scope>NUCLEOTIDE SEQUENCE [LARGE SCALE GENOMIC DNA]</scope>
    <source>
        <strain evidence="6">IBT 29486</strain>
    </source>
</reference>
<accession>A0A1V6SE09</accession>
<dbReference type="CDD" id="cd05327">
    <property type="entry name" value="retinol-DH_like_SDR_c_like"/>
    <property type="match status" value="1"/>
</dbReference>
<evidence type="ECO:0000256" key="2">
    <source>
        <dbReference type="ARBA" id="ARBA00022857"/>
    </source>
</evidence>
<dbReference type="Pfam" id="PF00106">
    <property type="entry name" value="adh_short"/>
    <property type="match status" value="1"/>
</dbReference>
<dbReference type="OrthoDB" id="191139at2759"/>
<protein>
    <recommendedName>
        <fullName evidence="7">Short-chain dehydrogenase</fullName>
    </recommendedName>
</protein>
<dbReference type="PRINTS" id="PR00080">
    <property type="entry name" value="SDRFAMILY"/>
</dbReference>
<dbReference type="PRINTS" id="PR00081">
    <property type="entry name" value="GDHRDH"/>
</dbReference>
<comment type="caution">
    <text evidence="5">The sequence shown here is derived from an EMBL/GenBank/DDBJ whole genome shotgun (WGS) entry which is preliminary data.</text>
</comment>
<dbReference type="Proteomes" id="UP000191518">
    <property type="component" value="Unassembled WGS sequence"/>
</dbReference>
<proteinExistence type="inferred from homology"/>
<keyword evidence="2" id="KW-0521">NADP</keyword>
<dbReference type="PANTHER" id="PTHR24320">
    <property type="entry name" value="RETINOL DEHYDROGENASE"/>
    <property type="match status" value="1"/>
</dbReference>
<keyword evidence="6" id="KW-1185">Reference proteome</keyword>
<name>A0A1V6SE09_9EURO</name>
<dbReference type="GO" id="GO:0016491">
    <property type="term" value="F:oxidoreductase activity"/>
    <property type="evidence" value="ECO:0007669"/>
    <property type="project" value="UniProtKB-KW"/>
</dbReference>
<evidence type="ECO:0000256" key="1">
    <source>
        <dbReference type="ARBA" id="ARBA00006484"/>
    </source>
</evidence>
<dbReference type="Gene3D" id="3.40.50.720">
    <property type="entry name" value="NAD(P)-binding Rossmann-like Domain"/>
    <property type="match status" value="1"/>
</dbReference>